<dbReference type="PANTHER" id="PTHR32089:SF112">
    <property type="entry name" value="LYSOZYME-LIKE PROTEIN-RELATED"/>
    <property type="match status" value="1"/>
</dbReference>
<dbReference type="STRING" id="36842.SAMN02194393_04120"/>
<evidence type="ECO:0000256" key="7">
    <source>
        <dbReference type="ARBA" id="ARBA00023224"/>
    </source>
</evidence>
<dbReference type="InterPro" id="IPR004089">
    <property type="entry name" value="MCPsignal_dom"/>
</dbReference>
<keyword evidence="2" id="KW-1003">Cell membrane</keyword>
<evidence type="ECO:0000256" key="4">
    <source>
        <dbReference type="ARBA" id="ARBA00022692"/>
    </source>
</evidence>
<feature type="domain" description="Methyl-accepting transducer" evidence="11">
    <location>
        <begin position="408"/>
        <end position="665"/>
    </location>
</feature>
<gene>
    <name evidence="13" type="ORF">SAMN02194393_04120</name>
</gene>
<dbReference type="GO" id="GO:0007165">
    <property type="term" value="P:signal transduction"/>
    <property type="evidence" value="ECO:0007669"/>
    <property type="project" value="UniProtKB-KW"/>
</dbReference>
<evidence type="ECO:0000256" key="5">
    <source>
        <dbReference type="ARBA" id="ARBA00022989"/>
    </source>
</evidence>
<feature type="transmembrane region" description="Helical" evidence="10">
    <location>
        <begin position="315"/>
        <end position="333"/>
    </location>
</feature>
<protein>
    <submittedName>
        <fullName evidence="13">Methyl-accepting chemotaxis sensory transducer with Cache sensor</fullName>
    </submittedName>
</protein>
<evidence type="ECO:0000259" key="12">
    <source>
        <dbReference type="PROSITE" id="PS50885"/>
    </source>
</evidence>
<dbReference type="Gene3D" id="1.10.287.950">
    <property type="entry name" value="Methyl-accepting chemotaxis protein"/>
    <property type="match status" value="1"/>
</dbReference>
<dbReference type="Gene3D" id="3.30.450.20">
    <property type="entry name" value="PAS domain"/>
    <property type="match status" value="1"/>
</dbReference>
<comment type="similarity">
    <text evidence="8">Belongs to the methyl-accepting chemotaxis (MCP) protein family.</text>
</comment>
<organism evidence="13 14">
    <name type="scientific">Maledivibacter halophilus</name>
    <dbReference type="NCBI Taxonomy" id="36842"/>
    <lineage>
        <taxon>Bacteria</taxon>
        <taxon>Bacillati</taxon>
        <taxon>Bacillota</taxon>
        <taxon>Clostridia</taxon>
        <taxon>Peptostreptococcales</taxon>
        <taxon>Caminicellaceae</taxon>
        <taxon>Maledivibacter</taxon>
    </lineage>
</organism>
<evidence type="ECO:0000256" key="1">
    <source>
        <dbReference type="ARBA" id="ARBA00004651"/>
    </source>
</evidence>
<dbReference type="EMBL" id="FUZT01000011">
    <property type="protein sequence ID" value="SKC84476.1"/>
    <property type="molecule type" value="Genomic_DNA"/>
</dbReference>
<evidence type="ECO:0000313" key="13">
    <source>
        <dbReference type="EMBL" id="SKC84476.1"/>
    </source>
</evidence>
<evidence type="ECO:0000259" key="11">
    <source>
        <dbReference type="PROSITE" id="PS50111"/>
    </source>
</evidence>
<feature type="domain" description="HAMP" evidence="12">
    <location>
        <begin position="334"/>
        <end position="389"/>
    </location>
</feature>
<dbReference type="SUPFAM" id="SSF58104">
    <property type="entry name" value="Methyl-accepting chemotaxis protein (MCP) signaling domain"/>
    <property type="match status" value="1"/>
</dbReference>
<keyword evidence="4 10" id="KW-0812">Transmembrane</keyword>
<evidence type="ECO:0000256" key="3">
    <source>
        <dbReference type="ARBA" id="ARBA00022500"/>
    </source>
</evidence>
<dbReference type="SMART" id="SM00283">
    <property type="entry name" value="MA"/>
    <property type="match status" value="1"/>
</dbReference>
<dbReference type="GO" id="GO:0005886">
    <property type="term" value="C:plasma membrane"/>
    <property type="evidence" value="ECO:0007669"/>
    <property type="project" value="UniProtKB-SubCell"/>
</dbReference>
<dbReference type="AlphaFoldDB" id="A0A1T5M8A5"/>
<comment type="subcellular location">
    <subcellularLocation>
        <location evidence="1">Cell membrane</location>
        <topology evidence="1">Multi-pass membrane protein</topology>
    </subcellularLocation>
</comment>
<keyword evidence="5 10" id="KW-1133">Transmembrane helix</keyword>
<dbReference type="Pfam" id="PF00672">
    <property type="entry name" value="HAMP"/>
    <property type="match status" value="1"/>
</dbReference>
<dbReference type="InterPro" id="IPR033479">
    <property type="entry name" value="dCache_1"/>
</dbReference>
<name>A0A1T5M8A5_9FIRM</name>
<accession>A0A1T5M8A5</accession>
<evidence type="ECO:0000256" key="6">
    <source>
        <dbReference type="ARBA" id="ARBA00023136"/>
    </source>
</evidence>
<evidence type="ECO:0000313" key="14">
    <source>
        <dbReference type="Proteomes" id="UP000190285"/>
    </source>
</evidence>
<keyword evidence="14" id="KW-1185">Reference proteome</keyword>
<dbReference type="InterPro" id="IPR003660">
    <property type="entry name" value="HAMP_dom"/>
</dbReference>
<dbReference type="CDD" id="cd06225">
    <property type="entry name" value="HAMP"/>
    <property type="match status" value="1"/>
</dbReference>
<keyword evidence="6 10" id="KW-0472">Membrane</keyword>
<dbReference type="PROSITE" id="PS50111">
    <property type="entry name" value="CHEMOTAXIS_TRANSDUC_2"/>
    <property type="match status" value="1"/>
</dbReference>
<dbReference type="RefSeq" id="WP_139380399.1">
    <property type="nucleotide sequence ID" value="NZ_FUZT01000011.1"/>
</dbReference>
<evidence type="ECO:0000256" key="9">
    <source>
        <dbReference type="PROSITE-ProRule" id="PRU00284"/>
    </source>
</evidence>
<dbReference type="CDD" id="cd12912">
    <property type="entry name" value="PDC2_MCP_like"/>
    <property type="match status" value="1"/>
</dbReference>
<keyword evidence="3" id="KW-0145">Chemotaxis</keyword>
<dbReference type="Pfam" id="PF00015">
    <property type="entry name" value="MCPsignal"/>
    <property type="match status" value="1"/>
</dbReference>
<sequence length="694" mass="76260">MKKIKSRIILLIGILLLCICTGFGVIAYTTSADALISNVEQTIPKFAIEASKTIKFGIMNQLNALEVVADDDKIIRFLKNGEKDLTDIKFVMNHEMLRAGHLRMAVVNKNGGAFYNDNYTANLKDMPYFQKAIAGQKTVSDPIKNKEDNTIYMIYAVPIISDSKTVGVLIAYRDGYELSDLAAEITYGQSGKAFMINKQGRTIAHANKEMITTMIQGDSHQQESIDANSSATIAVDAVSAASKESSGNKAIGFENFSSLQNQMIDGQTGFGKYRYEGIEKFIGFAPIEMYGWSVGVEVNKSEVLEGLNSLRQKTVMTSILFLIISLIVAYIIANNIVQPITYLTKECAQMAEGDFSRRYAEKYIKRHDEIGGLAKAFQTIGKNLSGLMKDAAEISLKSASSSQQLNAAIQQYSAVEQEVAKTVEEMARGANVQAEDAEKGFAKVSEMGQLIEQMQKIIVELNDSAHEVEYMKDEGFEILEELVNKTINSSKGTEQIYEVIVSTNESVAKIEKASYMIGNIAEQTNLLALNAAIEAARAGEEGAGFSIVAEEIRKLAEDSNLFTKEIMAVIQELTGKSNGAVDTMKSVSESVESQAESVEMTKVRFKRIAGAIENTKKNIATLNQSEMEMKIKKEEVIDIIQNLSAVSEQNAAGTEEVSASVEEKTESLGQISNTSEMLAELSEKMNRTLDKFKY</sequence>
<reference evidence="13 14" key="1">
    <citation type="submission" date="2017-02" db="EMBL/GenBank/DDBJ databases">
        <authorList>
            <person name="Peterson S.W."/>
        </authorList>
    </citation>
    <scope>NUCLEOTIDE SEQUENCE [LARGE SCALE GENOMIC DNA]</scope>
    <source>
        <strain evidence="13 14">M1</strain>
    </source>
</reference>
<keyword evidence="7 9" id="KW-0807">Transducer</keyword>
<dbReference type="PANTHER" id="PTHR32089">
    <property type="entry name" value="METHYL-ACCEPTING CHEMOTAXIS PROTEIN MCPB"/>
    <property type="match status" value="1"/>
</dbReference>
<evidence type="ECO:0000256" key="8">
    <source>
        <dbReference type="ARBA" id="ARBA00029447"/>
    </source>
</evidence>
<proteinExistence type="inferred from homology"/>
<dbReference type="Proteomes" id="UP000190285">
    <property type="component" value="Unassembled WGS sequence"/>
</dbReference>
<dbReference type="OrthoDB" id="597657at2"/>
<dbReference type="SMART" id="SM00304">
    <property type="entry name" value="HAMP"/>
    <property type="match status" value="1"/>
</dbReference>
<dbReference type="PROSITE" id="PS50885">
    <property type="entry name" value="HAMP"/>
    <property type="match status" value="1"/>
</dbReference>
<dbReference type="Pfam" id="PF02743">
    <property type="entry name" value="dCache_1"/>
    <property type="match status" value="1"/>
</dbReference>
<evidence type="ECO:0000256" key="10">
    <source>
        <dbReference type="SAM" id="Phobius"/>
    </source>
</evidence>
<dbReference type="GO" id="GO:0006935">
    <property type="term" value="P:chemotaxis"/>
    <property type="evidence" value="ECO:0007669"/>
    <property type="project" value="UniProtKB-KW"/>
</dbReference>
<evidence type="ECO:0000256" key="2">
    <source>
        <dbReference type="ARBA" id="ARBA00022475"/>
    </source>
</evidence>